<reference evidence="1" key="1">
    <citation type="submission" date="2018-06" db="EMBL/GenBank/DDBJ databases">
        <authorList>
            <person name="Zhirakovskaya E."/>
        </authorList>
    </citation>
    <scope>NUCLEOTIDE SEQUENCE</scope>
</reference>
<gene>
    <name evidence="1" type="ORF">MNBD_NITROSPIRAE01-671</name>
</gene>
<organism evidence="1">
    <name type="scientific">hydrothermal vent metagenome</name>
    <dbReference type="NCBI Taxonomy" id="652676"/>
    <lineage>
        <taxon>unclassified sequences</taxon>
        <taxon>metagenomes</taxon>
        <taxon>ecological metagenomes</taxon>
    </lineage>
</organism>
<name>A0A3B1D0R5_9ZZZZ</name>
<accession>A0A3B1D0R5</accession>
<proteinExistence type="predicted"/>
<evidence type="ECO:0000313" key="1">
    <source>
        <dbReference type="EMBL" id="VAX30373.1"/>
    </source>
</evidence>
<dbReference type="Pfam" id="PF19662">
    <property type="entry name" value="DUF6165"/>
    <property type="match status" value="1"/>
</dbReference>
<sequence length="128" mass="15046">MRLYAEISPGELFDKITILEIKREQISDPKKRENVKKEYQVLTETCDEHIVVSDELSGLVGDLKKVNTTLWVIEDDIRDCERNKDFGAKFIKLARSVYIENDKRALLKNKINQFLKSNLFEEKSYKAY</sequence>
<protein>
    <submittedName>
        <fullName evidence="1">Uncharacterized protein</fullName>
    </submittedName>
</protein>
<dbReference type="EMBL" id="UOGF01000060">
    <property type="protein sequence ID" value="VAX30373.1"/>
    <property type="molecule type" value="Genomic_DNA"/>
</dbReference>
<dbReference type="AlphaFoldDB" id="A0A3B1D0R5"/>
<dbReference type="InterPro" id="IPR046163">
    <property type="entry name" value="DUF6165"/>
</dbReference>